<evidence type="ECO:0000256" key="7">
    <source>
        <dbReference type="SAM" id="SignalP"/>
    </source>
</evidence>
<name>A0ABR2KZG8_9EUKA</name>
<dbReference type="Pfam" id="PF07748">
    <property type="entry name" value="Glyco_hydro_38C"/>
    <property type="match status" value="1"/>
</dbReference>
<dbReference type="InterPro" id="IPR011330">
    <property type="entry name" value="Glyco_hydro/deAcase_b/a-brl"/>
</dbReference>
<dbReference type="InterPro" id="IPR028995">
    <property type="entry name" value="Glyco_hydro_57/38_cen_sf"/>
</dbReference>
<evidence type="ECO:0000313" key="10">
    <source>
        <dbReference type="Proteomes" id="UP001470230"/>
    </source>
</evidence>
<dbReference type="PANTHER" id="PTHR46017:SF1">
    <property type="entry name" value="ALPHA-MANNOSIDASE 2C1"/>
    <property type="match status" value="1"/>
</dbReference>
<accession>A0ABR2KZG8</accession>
<dbReference type="Proteomes" id="UP001470230">
    <property type="component" value="Unassembled WGS sequence"/>
</dbReference>
<proteinExistence type="inferred from homology"/>
<dbReference type="Pfam" id="PF01074">
    <property type="entry name" value="Glyco_hydro_38N"/>
    <property type="match status" value="1"/>
</dbReference>
<keyword evidence="6" id="KW-0326">Glycosidase</keyword>
<dbReference type="InterPro" id="IPR011682">
    <property type="entry name" value="Glyco_hydro_38_C"/>
</dbReference>
<dbReference type="Pfam" id="PF09261">
    <property type="entry name" value="Alpha-mann_mid"/>
    <property type="match status" value="1"/>
</dbReference>
<evidence type="ECO:0000256" key="4">
    <source>
        <dbReference type="ARBA" id="ARBA00022723"/>
    </source>
</evidence>
<evidence type="ECO:0000259" key="8">
    <source>
        <dbReference type="SMART" id="SM00872"/>
    </source>
</evidence>
<feature type="domain" description="Glycoside hydrolase family 38 central" evidence="8">
    <location>
        <begin position="605"/>
        <end position="685"/>
    </location>
</feature>
<dbReference type="PANTHER" id="PTHR46017">
    <property type="entry name" value="ALPHA-MANNOSIDASE 2C1"/>
    <property type="match status" value="1"/>
</dbReference>
<dbReference type="SUPFAM" id="SSF74650">
    <property type="entry name" value="Galactose mutarotase-like"/>
    <property type="match status" value="1"/>
</dbReference>
<dbReference type="InterPro" id="IPR015341">
    <property type="entry name" value="Glyco_hydro_38_cen"/>
</dbReference>
<dbReference type="InterPro" id="IPR000602">
    <property type="entry name" value="Glyco_hydro_38_N"/>
</dbReference>
<comment type="similarity">
    <text evidence="2">Belongs to the glycosyl hydrolase 38 family.</text>
</comment>
<comment type="caution">
    <text evidence="9">The sequence shown here is derived from an EMBL/GenBank/DDBJ whole genome shotgun (WGS) entry which is preliminary data.</text>
</comment>
<reference evidence="9 10" key="1">
    <citation type="submission" date="2024-04" db="EMBL/GenBank/DDBJ databases">
        <title>Tritrichomonas musculus Genome.</title>
        <authorList>
            <person name="Alves-Ferreira E."/>
            <person name="Grigg M."/>
            <person name="Lorenzi H."/>
            <person name="Galac M."/>
        </authorList>
    </citation>
    <scope>NUCLEOTIDE SEQUENCE [LARGE SCALE GENOMIC DNA]</scope>
    <source>
        <strain evidence="9 10">EAF2021</strain>
    </source>
</reference>
<evidence type="ECO:0000313" key="9">
    <source>
        <dbReference type="EMBL" id="KAK8896181.1"/>
    </source>
</evidence>
<dbReference type="InterPro" id="IPR011013">
    <property type="entry name" value="Gal_mutarotase_sf_dom"/>
</dbReference>
<feature type="signal peptide" evidence="7">
    <location>
        <begin position="1"/>
        <end position="15"/>
    </location>
</feature>
<sequence>MFFFFFFSFSCSVFSEDPINTIQKIQNILKFIYKKRVWKYIPAKNTIYSIREQNNQIDPSKMRIIPSDEINCSKINEDEMPITNTSDCLNWESFNISDDGFSFPCKDPYTWIFFQGDLAIDSDEIINSSEYSYYFSFDIEPHFDGQQWGDYFPAGPEGRIWLNGHPFGAIDEFHDGATLTEFGHVELRIFTGRISSHHTLNNFGISILHQETESLYETIRFLMGVLKEISHEKTYKYFQIVTILDKTVRMLDISEFSSSSLESVRKLSSDESLAFSGFYKSVHSALSYLKKSLDSLPKPTKDDPAISVIGYSHIDSCWMWPFNISRVKIVNTAISMLRLININKESGFKTRFSEFKENEFKHKFLATSAQHYKWIKEDDPEVFAKIIEEIRNGRWEANGAAWVEFDSNLPSGESLVRQLVMGIRFFDKEVNQINSSFHINQTVLFLPDCFGFPGNLPQIMRKAGLKYFVTSKISWSEYTTFPHSTFKWRGIDGSDVIAHFVSTPTYWDNSKTTYTGVSDAYELIQTLSNYKQQFILPTSALHTSGNGDGGGGITEQMLINMNIMNQLPRIPNVPRITSPSLTEMFEIISQKEDVLHVWDDELYLEYHRGTYTSQEEIKRQNRQIEALLHNCEWLSVILFSVLDFKLKASIDLIESFWEDALLLQFHDSLPGTSNNEANKDILNKGHNALANINMIEQILSRIIASTIIDCNKDNHTFVFNTLSHERIYQDKIVPSGGWTIYDSDLGIQYDDTETTINQVTKKLSYKIVSTTLNPFVNDSQKVKISKDSKNDSINVSTPFLSIIFTQNGTMKSVKDVKTGREFISSPCNLFELYEDRPLNFPAWDIQKYHKEMQLFNAIKFEGFEIISSTSIKLKFTISSSGNFSSEELRTSQINQTITFSEDSPLIDFVTDINWTEHDKLLKVAFPTTIRSKFARFGIQFGHITRPTHINTLRDFAKFETCGRWADLSDSTTGVALMSNVKSGFDVHENVIRMSLLKSSTVPDKWADFGIRKFSYRAVFHTSSFEESKVVFYSDELVCPISVSTTNNETVPSFNITKKLPQEASFVKLDSDKIIMETLKLSYDNEKGFVVRVYESTGGWVKSKISFPLLAAKQWKVEVVDLLERPVSDDQNVKKIEGNEFLELEIELKPFELLSIMLIKLD</sequence>
<dbReference type="Gene3D" id="2.70.98.30">
    <property type="entry name" value="Golgi alpha-mannosidase II, domain 4"/>
    <property type="match status" value="1"/>
</dbReference>
<dbReference type="Pfam" id="PF17677">
    <property type="entry name" value="Glyco_hydro38C2"/>
    <property type="match status" value="1"/>
</dbReference>
<keyword evidence="7" id="KW-0732">Signal</keyword>
<dbReference type="InterPro" id="IPR037094">
    <property type="entry name" value="Glyco_hydro_38_cen_sf"/>
</dbReference>
<protein>
    <recommendedName>
        <fullName evidence="3">alpha-mannosidase</fullName>
        <ecNumber evidence="3">3.2.1.24</ecNumber>
    </recommendedName>
</protein>
<keyword evidence="5" id="KW-0378">Hydrolase</keyword>
<feature type="chain" id="PRO_5046348379" description="alpha-mannosidase" evidence="7">
    <location>
        <begin position="16"/>
        <end position="1161"/>
    </location>
</feature>
<comment type="catalytic activity">
    <reaction evidence="1">
        <text>Hydrolysis of terminal, non-reducing alpha-D-mannose residues in alpha-D-mannosides.</text>
        <dbReference type="EC" id="3.2.1.24"/>
    </reaction>
</comment>
<evidence type="ECO:0000256" key="6">
    <source>
        <dbReference type="ARBA" id="ARBA00023295"/>
    </source>
</evidence>
<dbReference type="EMBL" id="JAPFFF010000002">
    <property type="protein sequence ID" value="KAK8896181.1"/>
    <property type="molecule type" value="Genomic_DNA"/>
</dbReference>
<dbReference type="SMART" id="SM00872">
    <property type="entry name" value="Alpha-mann_mid"/>
    <property type="match status" value="1"/>
</dbReference>
<dbReference type="CDD" id="cd10789">
    <property type="entry name" value="GH38N_AMII_ER_cytosolic"/>
    <property type="match status" value="1"/>
</dbReference>
<gene>
    <name evidence="9" type="ORF">M9Y10_014076</name>
</gene>
<evidence type="ECO:0000256" key="5">
    <source>
        <dbReference type="ARBA" id="ARBA00022801"/>
    </source>
</evidence>
<evidence type="ECO:0000256" key="1">
    <source>
        <dbReference type="ARBA" id="ARBA00000365"/>
    </source>
</evidence>
<dbReference type="InterPro" id="IPR041147">
    <property type="entry name" value="GH38_C"/>
</dbReference>
<dbReference type="InterPro" id="IPR027291">
    <property type="entry name" value="Glyco_hydro_38_N_sf"/>
</dbReference>
<evidence type="ECO:0000256" key="3">
    <source>
        <dbReference type="ARBA" id="ARBA00012752"/>
    </source>
</evidence>
<dbReference type="EC" id="3.2.1.24" evidence="3"/>
<dbReference type="SUPFAM" id="SSF88713">
    <property type="entry name" value="Glycoside hydrolase/deacetylase"/>
    <property type="match status" value="1"/>
</dbReference>
<keyword evidence="10" id="KW-1185">Reference proteome</keyword>
<dbReference type="SUPFAM" id="SSF88688">
    <property type="entry name" value="Families 57/38 glycoside transferase middle domain"/>
    <property type="match status" value="1"/>
</dbReference>
<dbReference type="Gene3D" id="1.20.1270.50">
    <property type="entry name" value="Glycoside hydrolase family 38, central domain"/>
    <property type="match status" value="1"/>
</dbReference>
<dbReference type="Gene3D" id="3.20.110.10">
    <property type="entry name" value="Glycoside hydrolase 38, N terminal domain"/>
    <property type="match status" value="1"/>
</dbReference>
<keyword evidence="4" id="KW-0479">Metal-binding</keyword>
<organism evidence="9 10">
    <name type="scientific">Tritrichomonas musculus</name>
    <dbReference type="NCBI Taxonomy" id="1915356"/>
    <lineage>
        <taxon>Eukaryota</taxon>
        <taxon>Metamonada</taxon>
        <taxon>Parabasalia</taxon>
        <taxon>Tritrichomonadida</taxon>
        <taxon>Tritrichomonadidae</taxon>
        <taxon>Tritrichomonas</taxon>
    </lineage>
</organism>
<evidence type="ECO:0000256" key="2">
    <source>
        <dbReference type="ARBA" id="ARBA00009792"/>
    </source>
</evidence>